<evidence type="ECO:0000313" key="2">
    <source>
        <dbReference type="Proteomes" id="UP001055115"/>
    </source>
</evidence>
<keyword evidence="2" id="KW-1185">Reference proteome</keyword>
<dbReference type="GeneID" id="73332772"/>
<gene>
    <name evidence="1" type="ORF">ColSpa_11970</name>
</gene>
<dbReference type="EMBL" id="BQXU01000054">
    <property type="protein sequence ID" value="GKT51789.1"/>
    <property type="molecule type" value="Genomic_DNA"/>
</dbReference>
<reference evidence="1 2" key="1">
    <citation type="submission" date="2022-03" db="EMBL/GenBank/DDBJ databases">
        <title>Genome data of Colletotrichum spp.</title>
        <authorList>
            <person name="Utami Y.D."/>
            <person name="Hiruma K."/>
        </authorList>
    </citation>
    <scope>NUCLEOTIDE SEQUENCE [LARGE SCALE GENOMIC DNA]</scope>
    <source>
        <strain evidence="1 2">MAFF 239500</strain>
    </source>
</reference>
<evidence type="ECO:0000313" key="1">
    <source>
        <dbReference type="EMBL" id="GKT51789.1"/>
    </source>
</evidence>
<accession>A0AA37PGL0</accession>
<sequence>MATNLRKTTTKRGILELLWYFHEAECRDPKDRIAALLGLVPDGNRFHLDYTAHWTELYRQVASLAFGLNDSATNF</sequence>
<dbReference type="Proteomes" id="UP001055115">
    <property type="component" value="Unassembled WGS sequence"/>
</dbReference>
<name>A0AA37PGL0_9PEZI</name>
<proteinExistence type="predicted"/>
<organism evidence="1 2">
    <name type="scientific">Colletotrichum spaethianum</name>
    <dbReference type="NCBI Taxonomy" id="700344"/>
    <lineage>
        <taxon>Eukaryota</taxon>
        <taxon>Fungi</taxon>
        <taxon>Dikarya</taxon>
        <taxon>Ascomycota</taxon>
        <taxon>Pezizomycotina</taxon>
        <taxon>Sordariomycetes</taxon>
        <taxon>Hypocreomycetidae</taxon>
        <taxon>Glomerellales</taxon>
        <taxon>Glomerellaceae</taxon>
        <taxon>Colletotrichum</taxon>
        <taxon>Colletotrichum spaethianum species complex</taxon>
    </lineage>
</organism>
<dbReference type="RefSeq" id="XP_049134139.1">
    <property type="nucleotide sequence ID" value="XM_049278182.1"/>
</dbReference>
<dbReference type="AlphaFoldDB" id="A0AA37PGL0"/>
<protein>
    <submittedName>
        <fullName evidence="1">Uncharacterized protein</fullName>
    </submittedName>
</protein>
<comment type="caution">
    <text evidence="1">The sequence shown here is derived from an EMBL/GenBank/DDBJ whole genome shotgun (WGS) entry which is preliminary data.</text>
</comment>